<gene>
    <name evidence="2" type="ORF">EE52_0206540</name>
    <name evidence="5" type="ORF">IA74_001460</name>
    <name evidence="3" type="ORF">O1422_20295</name>
    <name evidence="4" type="ORF">O1433_21325</name>
</gene>
<dbReference type="RefSeq" id="WP_022011260.1">
    <property type="nucleotide sequence ID" value="NZ_CAEUHN010000001.1"/>
</dbReference>
<reference evidence="2" key="1">
    <citation type="book" date="2014" name="THE 24TH EUROPEAN CONGRESS OF CLINICAL MICROBIOLOGY AND INFECTIOUS DISEASES" publisher="ECCMID 2014" city="Barcelona, Spain">
        <title>Identification of resistance genes in three multidrug-resistant Bacteroides fragilis isolates by whole genome sequencing.</title>
        <editorList>
            <person name="Unknown"/>
            <person name="A."/>
        </editorList>
        <authorList>
            <person name="Sydenham T.V."/>
            <person name="Hasman H."/>
            <person name="Wang M."/>
            <person name="Soki J."/>
            <person name="Nagy E."/>
            <person name="Justesen U.S."/>
        </authorList>
    </citation>
    <scope>NUCLEOTIDE SEQUENCE</scope>
    <source>
        <strain evidence="2">DCMOUH0018B</strain>
    </source>
</reference>
<reference evidence="2" key="2">
    <citation type="submission" date="2014-07" db="EMBL/GenBank/DDBJ databases">
        <title>Genetics and epidemiology of antimicrobial resistance in B. fragilis group.</title>
        <authorList>
            <person name="Sydenham T.V."/>
            <person name="Hasman H."/>
            <person name="Kemp M."/>
            <person name="Justesen U.S."/>
        </authorList>
    </citation>
    <scope>NUCLEOTIDE SEQUENCE [LARGE SCALE GENOMIC DNA]</scope>
    <source>
        <strain evidence="2">DCMOUH0018B</strain>
    </source>
</reference>
<evidence type="ECO:0000313" key="4">
    <source>
        <dbReference type="EMBL" id="MCZ2690040.1"/>
    </source>
</evidence>
<sequence length="266" mass="29902">MKRTTYIFIGILASVLVILMAGVVYISFQKSDRDSYILTFSDKLLQTEFSGVRAVKVYASDTRHAWLEQACVNVVPSTDGKTRLFSPESEYLKISQDADTLVICLDLTNYDLPEQKKKYLIPGLQAKGLQLTIEADANLAFLTNTIRGLRTNMNGIKTDSLATYIQSGEVRLDSCEIRALYVDGDGVTFNALQSIIPYLYLDLDGVRNWGVHECTIGTEHLTGSETYHRNELQKGECKKMIWTPKKEDAVLHVTMKEKGCLVLQDE</sequence>
<reference evidence="3" key="4">
    <citation type="submission" date="2022-12" db="EMBL/GenBank/DDBJ databases">
        <title>Development of a Multilocus Sequence Typing Scheme for Bacteroides fragilis Based on Whole Genome Sequencing Data and Clinical Application.</title>
        <authorList>
            <person name="Nielsen F.D."/>
            <person name="Justesen U.S."/>
        </authorList>
    </citation>
    <scope>NUCLEOTIDE SEQUENCE</scope>
    <source>
        <strain evidence="4">BF_AM_ODE_DK_2015_4</strain>
        <strain evidence="3">BF_BC_ODE_DK_2015_2</strain>
    </source>
</reference>
<reference evidence="5 6" key="3">
    <citation type="submission" date="2019-03" db="EMBL/GenBank/DDBJ databases">
        <title>Complete genome assembly of MDR B. fragilis.</title>
        <authorList>
            <person name="Sydenham T.V."/>
            <person name="Hasman H."/>
            <person name="Justesen U.S."/>
        </authorList>
    </citation>
    <scope>NUCLEOTIDE SEQUENCE [LARGE SCALE GENOMIC DNA]</scope>
    <source>
        <strain evidence="5 6">DCMOUH0067B</strain>
    </source>
</reference>
<evidence type="ECO:0000256" key="1">
    <source>
        <dbReference type="SAM" id="Phobius"/>
    </source>
</evidence>
<keyword evidence="1" id="KW-0472">Membrane</keyword>
<dbReference type="Proteomes" id="UP001079672">
    <property type="component" value="Unassembled WGS sequence"/>
</dbReference>
<evidence type="ECO:0000313" key="3">
    <source>
        <dbReference type="EMBL" id="MCZ2656488.1"/>
    </source>
</evidence>
<organism evidence="2">
    <name type="scientific">Bacteroides fragilis</name>
    <dbReference type="NCBI Taxonomy" id="817"/>
    <lineage>
        <taxon>Bacteria</taxon>
        <taxon>Pseudomonadati</taxon>
        <taxon>Bacteroidota</taxon>
        <taxon>Bacteroidia</taxon>
        <taxon>Bacteroidales</taxon>
        <taxon>Bacteroidaceae</taxon>
        <taxon>Bacteroides</taxon>
    </lineage>
</organism>
<keyword evidence="1" id="KW-0812">Transmembrane</keyword>
<dbReference type="EMBL" id="JMZZ02000100">
    <property type="protein sequence ID" value="KFX75475.1"/>
    <property type="molecule type" value="Genomic_DNA"/>
</dbReference>
<dbReference type="Proteomes" id="UP001075704">
    <property type="component" value="Unassembled WGS sequence"/>
</dbReference>
<dbReference type="Proteomes" id="UP000028294">
    <property type="component" value="Chromosome"/>
</dbReference>
<dbReference type="AlphaFoldDB" id="A0A081TQQ8"/>
<evidence type="ECO:0000313" key="2">
    <source>
        <dbReference type="EMBL" id="KFX75475.1"/>
    </source>
</evidence>
<evidence type="ECO:0000313" key="5">
    <source>
        <dbReference type="EMBL" id="QCQ34869.1"/>
    </source>
</evidence>
<dbReference type="EMBL" id="JAPUAC010000023">
    <property type="protein sequence ID" value="MCZ2656488.1"/>
    <property type="molecule type" value="Genomic_DNA"/>
</dbReference>
<protein>
    <submittedName>
        <fullName evidence="2">Uncharacterized protein</fullName>
    </submittedName>
</protein>
<dbReference type="PATRIC" id="fig|817.53.peg.1351"/>
<dbReference type="EMBL" id="JAPTZU010000020">
    <property type="protein sequence ID" value="MCZ2690040.1"/>
    <property type="molecule type" value="Genomic_DNA"/>
</dbReference>
<dbReference type="EMBL" id="CP036553">
    <property type="protein sequence ID" value="QCQ34869.1"/>
    <property type="molecule type" value="Genomic_DNA"/>
</dbReference>
<name>A0A081TQQ8_BACFG</name>
<evidence type="ECO:0000313" key="6">
    <source>
        <dbReference type="Proteomes" id="UP000028294"/>
    </source>
</evidence>
<dbReference type="GeneID" id="99669234"/>
<proteinExistence type="predicted"/>
<keyword evidence="1" id="KW-1133">Transmembrane helix</keyword>
<accession>A0A081TQQ8</accession>
<feature type="transmembrane region" description="Helical" evidence="1">
    <location>
        <begin position="6"/>
        <end position="28"/>
    </location>
</feature>